<proteinExistence type="inferred from homology"/>
<protein>
    <submittedName>
        <fullName evidence="4">Prefoldin subunit</fullName>
    </submittedName>
</protein>
<evidence type="ECO:0000313" key="4">
    <source>
        <dbReference type="EMBL" id="TNJ29852.1"/>
    </source>
</evidence>
<dbReference type="GO" id="GO:0044183">
    <property type="term" value="F:protein folding chaperone"/>
    <property type="evidence" value="ECO:0007669"/>
    <property type="project" value="TreeGrafter"/>
</dbReference>
<dbReference type="PANTHER" id="PTHR20903">
    <property type="entry name" value="PREFOLDIN SUBUNIT 1-RELATED"/>
    <property type="match status" value="1"/>
</dbReference>
<dbReference type="InterPro" id="IPR002777">
    <property type="entry name" value="PFD_beta-like"/>
</dbReference>
<keyword evidence="2" id="KW-0143">Chaperone</keyword>
<evidence type="ECO:0000313" key="5">
    <source>
        <dbReference type="Proteomes" id="UP000315496"/>
    </source>
</evidence>
<feature type="coiled-coil region" evidence="3">
    <location>
        <begin position="82"/>
        <end position="109"/>
    </location>
</feature>
<evidence type="ECO:0000256" key="1">
    <source>
        <dbReference type="ARBA" id="ARBA00008045"/>
    </source>
</evidence>
<accession>A0A4Z1SVF0</accession>
<dbReference type="GO" id="GO:0005737">
    <property type="term" value="C:cytoplasm"/>
    <property type="evidence" value="ECO:0007669"/>
    <property type="project" value="TreeGrafter"/>
</dbReference>
<dbReference type="SUPFAM" id="SSF46579">
    <property type="entry name" value="Prefoldin"/>
    <property type="match status" value="1"/>
</dbReference>
<dbReference type="VEuPathDB" id="GiardiaDB:GMRT_15527"/>
<gene>
    <name evidence="4" type="ORF">GMRT_15527</name>
</gene>
<reference evidence="4 5" key="1">
    <citation type="submission" date="2019-05" db="EMBL/GenBank/DDBJ databases">
        <title>The compact genome of Giardia muris reveals important steps in the evolution of intestinal protozoan parasites.</title>
        <authorList>
            <person name="Xu F."/>
            <person name="Jimenez-Gonzalez A."/>
            <person name="Einarsson E."/>
            <person name="Astvaldsson A."/>
            <person name="Peirasmaki D."/>
            <person name="Eckmann L."/>
            <person name="Andersson J.O."/>
            <person name="Svard S.G."/>
            <person name="Jerlstrom-Hultqvist J."/>
        </authorList>
    </citation>
    <scope>NUCLEOTIDE SEQUENCE [LARGE SCALE GENOMIC DNA]</scope>
    <source>
        <strain evidence="4 5">Roberts-Thomson</strain>
    </source>
</reference>
<dbReference type="AlphaFoldDB" id="A0A4Z1SVF0"/>
<organism evidence="4 5">
    <name type="scientific">Giardia muris</name>
    <dbReference type="NCBI Taxonomy" id="5742"/>
    <lineage>
        <taxon>Eukaryota</taxon>
        <taxon>Metamonada</taxon>
        <taxon>Diplomonadida</taxon>
        <taxon>Hexamitidae</taxon>
        <taxon>Giardiinae</taxon>
        <taxon>Giardia</taxon>
    </lineage>
</organism>
<sequence>MANEATQLQKQAAEQQATLLAYLRQVDQVRIQIQNLATAGRYKTVTLTALEGIPDAPTYKSIGKSYVLCPRDKLTEEIASSIKKSEKHLEKLQELLSSSQSKQKDAEEKLADTLKALQSAMG</sequence>
<dbReference type="Pfam" id="PF01920">
    <property type="entry name" value="Prefoldin_2"/>
    <property type="match status" value="1"/>
</dbReference>
<dbReference type="GO" id="GO:0051082">
    <property type="term" value="F:unfolded protein binding"/>
    <property type="evidence" value="ECO:0007669"/>
    <property type="project" value="InterPro"/>
</dbReference>
<evidence type="ECO:0000256" key="3">
    <source>
        <dbReference type="SAM" id="Coils"/>
    </source>
</evidence>
<evidence type="ECO:0000256" key="2">
    <source>
        <dbReference type="ARBA" id="ARBA00023186"/>
    </source>
</evidence>
<comment type="similarity">
    <text evidence="1">Belongs to the prefoldin subunit beta family.</text>
</comment>
<dbReference type="Proteomes" id="UP000315496">
    <property type="component" value="Chromosome 1"/>
</dbReference>
<dbReference type="EMBL" id="VDLU01000001">
    <property type="protein sequence ID" value="TNJ29852.1"/>
    <property type="molecule type" value="Genomic_DNA"/>
</dbReference>
<name>A0A4Z1SVF0_GIAMU</name>
<dbReference type="Gene3D" id="1.10.287.370">
    <property type="match status" value="1"/>
</dbReference>
<comment type="caution">
    <text evidence="4">The sequence shown here is derived from an EMBL/GenBank/DDBJ whole genome shotgun (WGS) entry which is preliminary data.</text>
</comment>
<dbReference type="PANTHER" id="PTHR20903:SF0">
    <property type="entry name" value="PREFOLDIN SUBUNIT 1"/>
    <property type="match status" value="1"/>
</dbReference>
<dbReference type="InterPro" id="IPR009053">
    <property type="entry name" value="Prefoldin"/>
</dbReference>
<dbReference type="GO" id="GO:0016272">
    <property type="term" value="C:prefoldin complex"/>
    <property type="evidence" value="ECO:0007669"/>
    <property type="project" value="InterPro"/>
</dbReference>
<keyword evidence="5" id="KW-1185">Reference proteome</keyword>
<keyword evidence="3" id="KW-0175">Coiled coil</keyword>